<evidence type="ECO:0000313" key="2">
    <source>
        <dbReference type="EMBL" id="GLD73878.1"/>
    </source>
</evidence>
<comment type="caution">
    <text evidence="2">The sequence shown here is derived from an EMBL/GenBank/DDBJ whole genome shotgun (WGS) entry which is preliminary data.</text>
</comment>
<sequence length="80" mass="8885">MDHHTYTPTEEYADRKQTGENIADNGGLKAAYHVWCSVRTPESAHEGLVTEPPHSSPDTESSHANSPDFSRHLTVQQGRL</sequence>
<name>A0AAD3RLU4_LATJO</name>
<feature type="compositionally biased region" description="Polar residues" evidence="1">
    <location>
        <begin position="56"/>
        <end position="80"/>
    </location>
</feature>
<protein>
    <submittedName>
        <fullName evidence="2">Endothelin-converting enzyme 2b</fullName>
    </submittedName>
</protein>
<dbReference type="Proteomes" id="UP001279410">
    <property type="component" value="Unassembled WGS sequence"/>
</dbReference>
<keyword evidence="3" id="KW-1185">Reference proteome</keyword>
<feature type="region of interest" description="Disordered" evidence="1">
    <location>
        <begin position="1"/>
        <end position="24"/>
    </location>
</feature>
<gene>
    <name evidence="2" type="ORF">AKAME5_002520400</name>
</gene>
<dbReference type="AlphaFoldDB" id="A0AAD3RLU4"/>
<organism evidence="2 3">
    <name type="scientific">Lates japonicus</name>
    <name type="common">Japanese lates</name>
    <dbReference type="NCBI Taxonomy" id="270547"/>
    <lineage>
        <taxon>Eukaryota</taxon>
        <taxon>Metazoa</taxon>
        <taxon>Chordata</taxon>
        <taxon>Craniata</taxon>
        <taxon>Vertebrata</taxon>
        <taxon>Euteleostomi</taxon>
        <taxon>Actinopterygii</taxon>
        <taxon>Neopterygii</taxon>
        <taxon>Teleostei</taxon>
        <taxon>Neoteleostei</taxon>
        <taxon>Acanthomorphata</taxon>
        <taxon>Carangaria</taxon>
        <taxon>Carangaria incertae sedis</taxon>
        <taxon>Centropomidae</taxon>
        <taxon>Lates</taxon>
    </lineage>
</organism>
<accession>A0AAD3RLU4</accession>
<dbReference type="SUPFAM" id="SSF55486">
    <property type="entry name" value="Metalloproteases ('zincins'), catalytic domain"/>
    <property type="match status" value="1"/>
</dbReference>
<dbReference type="EMBL" id="BRZM01001861">
    <property type="protein sequence ID" value="GLD73878.1"/>
    <property type="molecule type" value="Genomic_DNA"/>
</dbReference>
<feature type="region of interest" description="Disordered" evidence="1">
    <location>
        <begin position="42"/>
        <end position="80"/>
    </location>
</feature>
<evidence type="ECO:0000313" key="3">
    <source>
        <dbReference type="Proteomes" id="UP001279410"/>
    </source>
</evidence>
<reference evidence="2" key="1">
    <citation type="submission" date="2022-08" db="EMBL/GenBank/DDBJ databases">
        <title>Genome sequencing of akame (Lates japonicus).</title>
        <authorList>
            <person name="Hashiguchi Y."/>
            <person name="Takahashi H."/>
        </authorList>
    </citation>
    <scope>NUCLEOTIDE SEQUENCE</scope>
    <source>
        <strain evidence="2">Kochi</strain>
    </source>
</reference>
<proteinExistence type="predicted"/>
<evidence type="ECO:0000256" key="1">
    <source>
        <dbReference type="SAM" id="MobiDB-lite"/>
    </source>
</evidence>